<dbReference type="KEGG" id="dfg:B0537_15185"/>
<evidence type="ECO:0000256" key="2">
    <source>
        <dbReference type="ARBA" id="ARBA00020422"/>
    </source>
</evidence>
<feature type="domain" description="HPr" evidence="4">
    <location>
        <begin position="1"/>
        <end position="84"/>
    </location>
</feature>
<accession>A0A1S6IZV8</accession>
<dbReference type="PROSITE" id="PS51350">
    <property type="entry name" value="PTS_HPR_DOM"/>
    <property type="match status" value="1"/>
</dbReference>
<dbReference type="NCBIfam" id="TIGR01003">
    <property type="entry name" value="PTS_HPr_family"/>
    <property type="match status" value="1"/>
</dbReference>
<dbReference type="InterPro" id="IPR035895">
    <property type="entry name" value="HPr-like_sf"/>
</dbReference>
<comment type="function">
    <text evidence="1">General (non sugar-specific) component of the phosphoenolpyruvate-dependent sugar phosphotransferase system (sugar PTS). This major carbohydrate active-transport system catalyzes the phosphorylation of incoming sugar substrates concomitantly with their translocation across the cell membrane. The phosphoryl group from phosphoenolpyruvate (PEP) is transferred to the phosphoryl carrier protein HPr by enzyme I. Phospho-HPr then transfers it to the PTS EIIA domain.</text>
</comment>
<dbReference type="InterPro" id="IPR000032">
    <property type="entry name" value="HPr-like"/>
</dbReference>
<evidence type="ECO:0000259" key="4">
    <source>
        <dbReference type="PROSITE" id="PS51350"/>
    </source>
</evidence>
<name>A0A1S6IZV8_9FIRM</name>
<keyword evidence="3" id="KW-0813">Transport</keyword>
<dbReference type="SUPFAM" id="SSF55594">
    <property type="entry name" value="HPr-like"/>
    <property type="match status" value="1"/>
</dbReference>
<dbReference type="AlphaFoldDB" id="A0A1S6IZV8"/>
<dbReference type="PANTHER" id="PTHR33705:SF1">
    <property type="entry name" value="PHOSPHOCARRIER PROTEIN HPR"/>
    <property type="match status" value="1"/>
</dbReference>
<dbReference type="PANTHER" id="PTHR33705">
    <property type="entry name" value="PHOSPHOCARRIER PROTEIN HPR"/>
    <property type="match status" value="1"/>
</dbReference>
<dbReference type="Pfam" id="PF00381">
    <property type="entry name" value="PTS-HPr"/>
    <property type="match status" value="1"/>
</dbReference>
<keyword evidence="3" id="KW-0762">Sugar transport</keyword>
<dbReference type="PRINTS" id="PR00107">
    <property type="entry name" value="PHOSPHOCPHPR"/>
</dbReference>
<evidence type="ECO:0000256" key="3">
    <source>
        <dbReference type="ARBA" id="ARBA00022597"/>
    </source>
</evidence>
<organism evidence="5 6">
    <name type="scientific">Desulforamulus ferrireducens</name>
    <dbReference type="NCBI Taxonomy" id="1833852"/>
    <lineage>
        <taxon>Bacteria</taxon>
        <taxon>Bacillati</taxon>
        <taxon>Bacillota</taxon>
        <taxon>Clostridia</taxon>
        <taxon>Eubacteriales</taxon>
        <taxon>Peptococcaceae</taxon>
        <taxon>Desulforamulus</taxon>
    </lineage>
</organism>
<keyword evidence="6" id="KW-1185">Reference proteome</keyword>
<reference evidence="5 6" key="1">
    <citation type="journal article" date="2016" name="Int. J. Syst. Evol. Microbiol.">
        <title>Desulfotomaculum ferrireducens sp. nov., a moderately thermophilic sulfate-reducing and dissimilatory Fe(III)-reducing bacterium isolated from compost.</title>
        <authorList>
            <person name="Yang G."/>
            <person name="Guo J."/>
            <person name="Zhuang L."/>
            <person name="Yuan Y."/>
            <person name="Zhou S."/>
        </authorList>
    </citation>
    <scope>NUCLEOTIDE SEQUENCE [LARGE SCALE GENOMIC DNA]</scope>
    <source>
        <strain evidence="5 6">GSS09</strain>
    </source>
</reference>
<dbReference type="Proteomes" id="UP000189464">
    <property type="component" value="Chromosome"/>
</dbReference>
<gene>
    <name evidence="5" type="ORF">B0537_15185</name>
</gene>
<proteinExistence type="predicted"/>
<dbReference type="STRING" id="1833852.B0537_15185"/>
<dbReference type="InterPro" id="IPR050399">
    <property type="entry name" value="HPr"/>
</dbReference>
<dbReference type="EMBL" id="CP019698">
    <property type="protein sequence ID" value="AQS60294.1"/>
    <property type="molecule type" value="Genomic_DNA"/>
</dbReference>
<dbReference type="CDD" id="cd00367">
    <property type="entry name" value="PTS-HPr_like"/>
    <property type="match status" value="1"/>
</dbReference>
<evidence type="ECO:0000313" key="5">
    <source>
        <dbReference type="EMBL" id="AQS60294.1"/>
    </source>
</evidence>
<dbReference type="OrthoDB" id="9809047at2"/>
<evidence type="ECO:0000256" key="1">
    <source>
        <dbReference type="ARBA" id="ARBA00003681"/>
    </source>
</evidence>
<evidence type="ECO:0000313" key="6">
    <source>
        <dbReference type="Proteomes" id="UP000189464"/>
    </source>
</evidence>
<dbReference type="Gene3D" id="3.30.1340.10">
    <property type="entry name" value="HPr-like"/>
    <property type="match status" value="1"/>
</dbReference>
<dbReference type="RefSeq" id="WP_077715328.1">
    <property type="nucleotide sequence ID" value="NZ_CP019698.1"/>
</dbReference>
<sequence>MLKRSLQITHKLEPQPASRFVKAANQFQSRISLEMDGHRVDGKSMMSVMELANHQANTLTLLVEGEDEATAIEVLGSILEKEIT</sequence>
<protein>
    <recommendedName>
        <fullName evidence="2">Phosphocarrier protein HPr</fullName>
    </recommendedName>
</protein>